<evidence type="ECO:0000259" key="13">
    <source>
        <dbReference type="PROSITE" id="PS50235"/>
    </source>
</evidence>
<dbReference type="InterPro" id="IPR001394">
    <property type="entry name" value="Peptidase_C19_UCH"/>
</dbReference>
<evidence type="ECO:0000256" key="12">
    <source>
        <dbReference type="SAM" id="MobiDB-lite"/>
    </source>
</evidence>
<feature type="region of interest" description="Disordered" evidence="12">
    <location>
        <begin position="962"/>
        <end position="1006"/>
    </location>
</feature>
<accession>A0AAN9BC06</accession>
<keyword evidence="16" id="KW-1185">Reference proteome</keyword>
<dbReference type="FunFam" id="3.90.70.10:FF:000013">
    <property type="entry name" value="ubiquitin carboxyl-terminal hydrolase 15 isoform X1"/>
    <property type="match status" value="1"/>
</dbReference>
<dbReference type="EMBL" id="JBAMIC010000010">
    <property type="protein sequence ID" value="KAK7102672.1"/>
    <property type="molecule type" value="Genomic_DNA"/>
</dbReference>
<dbReference type="InterPro" id="IPR006615">
    <property type="entry name" value="Pept_C19_DUSP"/>
</dbReference>
<dbReference type="EC" id="3.4.19.12" evidence="5"/>
<dbReference type="PROSITE" id="PS00973">
    <property type="entry name" value="USP_2"/>
    <property type="match status" value="1"/>
</dbReference>
<evidence type="ECO:0000259" key="14">
    <source>
        <dbReference type="PROSITE" id="PS51283"/>
    </source>
</evidence>
<evidence type="ECO:0000256" key="11">
    <source>
        <dbReference type="ARBA" id="ARBA00023242"/>
    </source>
</evidence>
<feature type="compositionally biased region" description="Polar residues" evidence="12">
    <location>
        <begin position="657"/>
        <end position="667"/>
    </location>
</feature>
<feature type="compositionally biased region" description="Low complexity" evidence="12">
    <location>
        <begin position="980"/>
        <end position="995"/>
    </location>
</feature>
<keyword evidence="6" id="KW-0963">Cytoplasm</keyword>
<protein>
    <recommendedName>
        <fullName evidence="5">ubiquitinyl hydrolase 1</fullName>
        <ecNumber evidence="5">3.4.19.12</ecNumber>
    </recommendedName>
</protein>
<comment type="catalytic activity">
    <reaction evidence="1">
        <text>Thiol-dependent hydrolysis of ester, thioester, amide, peptide and isopeptide bonds formed by the C-terminal Gly of ubiquitin (a 76-residue protein attached to proteins as an intracellular targeting signal).</text>
        <dbReference type="EC" id="3.4.19.12"/>
    </reaction>
</comment>
<evidence type="ECO:0000256" key="8">
    <source>
        <dbReference type="ARBA" id="ARBA00022786"/>
    </source>
</evidence>
<feature type="compositionally biased region" description="Basic and acidic residues" evidence="12">
    <location>
        <begin position="720"/>
        <end position="736"/>
    </location>
</feature>
<comment type="similarity">
    <text evidence="4">Belongs to the peptidase C19 family.</text>
</comment>
<evidence type="ECO:0000256" key="9">
    <source>
        <dbReference type="ARBA" id="ARBA00022801"/>
    </source>
</evidence>
<name>A0AAN9BC06_9CAEN</name>
<dbReference type="InterPro" id="IPR028135">
    <property type="entry name" value="Ub_USP-typ"/>
</dbReference>
<gene>
    <name evidence="15" type="ORF">V1264_020859</name>
</gene>
<evidence type="ECO:0000256" key="10">
    <source>
        <dbReference type="ARBA" id="ARBA00022807"/>
    </source>
</evidence>
<evidence type="ECO:0000256" key="6">
    <source>
        <dbReference type="ARBA" id="ARBA00022490"/>
    </source>
</evidence>
<comment type="subcellular location">
    <subcellularLocation>
        <location evidence="3">Cytoplasm</location>
    </subcellularLocation>
    <subcellularLocation>
        <location evidence="2">Nucleus</location>
    </subcellularLocation>
</comment>
<dbReference type="InterPro" id="IPR035927">
    <property type="entry name" value="DUSP-like_sf"/>
</dbReference>
<dbReference type="InterPro" id="IPR028889">
    <property type="entry name" value="USP"/>
</dbReference>
<feature type="domain" description="USP" evidence="13">
    <location>
        <begin position="299"/>
        <end position="959"/>
    </location>
</feature>
<dbReference type="FunFam" id="3.30.2230.10:FF:000003">
    <property type="entry name" value="ubiquitin carboxyl-terminal hydrolase 15 isoform X1"/>
    <property type="match status" value="1"/>
</dbReference>
<evidence type="ECO:0000256" key="5">
    <source>
        <dbReference type="ARBA" id="ARBA00012759"/>
    </source>
</evidence>
<dbReference type="Pfam" id="PF14533">
    <property type="entry name" value="USP7_C2"/>
    <property type="match status" value="1"/>
</dbReference>
<dbReference type="Pfam" id="PF06337">
    <property type="entry name" value="DUSP"/>
    <property type="match status" value="1"/>
</dbReference>
<feature type="compositionally biased region" description="Acidic residues" evidence="12">
    <location>
        <begin position="643"/>
        <end position="655"/>
    </location>
</feature>
<evidence type="ECO:0000313" key="15">
    <source>
        <dbReference type="EMBL" id="KAK7102672.1"/>
    </source>
</evidence>
<evidence type="ECO:0000256" key="4">
    <source>
        <dbReference type="ARBA" id="ARBA00009085"/>
    </source>
</evidence>
<dbReference type="InterPro" id="IPR018200">
    <property type="entry name" value="USP_CS"/>
</dbReference>
<dbReference type="Pfam" id="PF00443">
    <property type="entry name" value="UCH"/>
    <property type="match status" value="1"/>
</dbReference>
<dbReference type="InterPro" id="IPR029346">
    <property type="entry name" value="USP_C"/>
</dbReference>
<dbReference type="SUPFAM" id="SSF143791">
    <property type="entry name" value="DUSP-like"/>
    <property type="match status" value="1"/>
</dbReference>
<evidence type="ECO:0000256" key="7">
    <source>
        <dbReference type="ARBA" id="ARBA00022670"/>
    </source>
</evidence>
<comment type="caution">
    <text evidence="15">The sequence shown here is derived from an EMBL/GenBank/DDBJ whole genome shotgun (WGS) entry which is preliminary data.</text>
</comment>
<dbReference type="PANTHER" id="PTHR21646:SF24">
    <property type="entry name" value="UBIQUITIN CARBOXYL-TERMINAL HYDROLASE"/>
    <property type="match status" value="1"/>
</dbReference>
<feature type="region of interest" description="Disordered" evidence="12">
    <location>
        <begin position="66"/>
        <end position="85"/>
    </location>
</feature>
<sequence>MKMAEGGPPDLETQKNDITNLIKTALKKGDAWFLVDIRWFKQWKKYVGYDSWDTLNAGDETYNPGPIDNSALLKETTGDSTNSSPQLKEHLVDELDYVLVPAEAWNKLVAWYGLMPGQEPIERHVIEQGMFVKHCKVEVYLMDLKLSENSDINTVVTKQFSRAATIEQLEQEMRRVFNIDDKKEVRLWNRYMSNTYEHLSKKENTLQDAGLYQGQVIVVEQKNNDSTWPRQAKSTSTYNINSSTYSTRSTNYNSTGTTSTSSSSGYNNCDSNYGSTSGSYYNNYGNYDKGSAVAKPGLCGLANLGNTCFMNSALQCMSNVPALTNFMQTGQWELELNKENPLGMRGEIAISFAELIREMWSGSRAYTVPRNFKVAVGRFAPQFSGYQQQDSQELMAFLLDGLHEDLNRIRKKPYIELKDGSGRDDEEVAGEAWVNYKKRNDSIIVDIFHGLLKSTVECPDCQKISVTFDPFCYLSLPMPIKKERHMEVFWVPLSPVAKPVQFKLTVPKGGCVNDLCKALSNYVQVPSERMVVTDVYNHRFHKIFNCEEGLNHILDRDDIFVYELPATAPEEAEYCHIPVYFRNLKRRQPANYANSSQLFGQPLMLAVPHNCTYDKFYNLLLHRMSRYVKAPQPGEVWWKEEKKEEEESISEDDSNSGEHSQSPQSPAKHNGEAEQGETSSDVKMETDRAGGDSEKQGEEEAAPSTSSKPSQSNGPQEGTTKVKQEPQPEDRESKDTARRIFTLAFVNSYGSSDSLPEMHDNGKPLKLNNRTYISCDWTPLAKTKFYDEKAAEDMEQHDTVRCRNAAKRPVLQLEDCLRLFTEAEQLSEQDPWYCPQCRKHQQATKKFDLWSLPQYLIIHLKRFSYNRYWRDKIDALVEFPTQGLDLRKYILNSGNNDVNIYDLIAVTNHYGGLGGGHYTAFAQNKDDKEWYYFDDSSVSSSTEESVVTKAAYVLVYKRRGADATPQAVPNKSRQAAPAAETSTGSSNGEGSNTNGFSHSDDDMDTN</sequence>
<keyword evidence="7" id="KW-0645">Protease</keyword>
<dbReference type="Proteomes" id="UP001374579">
    <property type="component" value="Unassembled WGS sequence"/>
</dbReference>
<organism evidence="15 16">
    <name type="scientific">Littorina saxatilis</name>
    <dbReference type="NCBI Taxonomy" id="31220"/>
    <lineage>
        <taxon>Eukaryota</taxon>
        <taxon>Metazoa</taxon>
        <taxon>Spiralia</taxon>
        <taxon>Lophotrochozoa</taxon>
        <taxon>Mollusca</taxon>
        <taxon>Gastropoda</taxon>
        <taxon>Caenogastropoda</taxon>
        <taxon>Littorinimorpha</taxon>
        <taxon>Littorinoidea</taxon>
        <taxon>Littorinidae</taxon>
        <taxon>Littorina</taxon>
    </lineage>
</organism>
<evidence type="ECO:0000313" key="16">
    <source>
        <dbReference type="Proteomes" id="UP001374579"/>
    </source>
</evidence>
<feature type="domain" description="DUSP" evidence="14">
    <location>
        <begin position="9"/>
        <end position="126"/>
    </location>
</feature>
<dbReference type="GO" id="GO:0005737">
    <property type="term" value="C:cytoplasm"/>
    <property type="evidence" value="ECO:0007669"/>
    <property type="project" value="UniProtKB-SubCell"/>
</dbReference>
<dbReference type="GO" id="GO:0005634">
    <property type="term" value="C:nucleus"/>
    <property type="evidence" value="ECO:0007669"/>
    <property type="project" value="UniProtKB-SubCell"/>
</dbReference>
<dbReference type="GO" id="GO:0006508">
    <property type="term" value="P:proteolysis"/>
    <property type="evidence" value="ECO:0007669"/>
    <property type="project" value="UniProtKB-KW"/>
</dbReference>
<dbReference type="GO" id="GO:0004843">
    <property type="term" value="F:cysteine-type deubiquitinase activity"/>
    <property type="evidence" value="ECO:0007669"/>
    <property type="project" value="UniProtKB-EC"/>
</dbReference>
<feature type="compositionally biased region" description="Polar residues" evidence="12">
    <location>
        <begin position="703"/>
        <end position="719"/>
    </location>
</feature>
<dbReference type="Gene3D" id="3.30.2230.10">
    <property type="entry name" value="DUSP-like"/>
    <property type="match status" value="1"/>
</dbReference>
<dbReference type="AlphaFoldDB" id="A0AAN9BC06"/>
<dbReference type="SUPFAM" id="SSF54001">
    <property type="entry name" value="Cysteine proteinases"/>
    <property type="match status" value="1"/>
</dbReference>
<evidence type="ECO:0000256" key="2">
    <source>
        <dbReference type="ARBA" id="ARBA00004123"/>
    </source>
</evidence>
<dbReference type="InterPro" id="IPR050185">
    <property type="entry name" value="Ub_carboxyl-term_hydrolase"/>
</dbReference>
<dbReference type="Gene3D" id="3.10.20.90">
    <property type="entry name" value="Phosphatidylinositol 3-kinase Catalytic Subunit, Chain A, domain 1"/>
    <property type="match status" value="1"/>
</dbReference>
<dbReference type="CDD" id="cd02674">
    <property type="entry name" value="Peptidase_C19R"/>
    <property type="match status" value="1"/>
</dbReference>
<dbReference type="Pfam" id="PF14836">
    <property type="entry name" value="Ubiquitin_3"/>
    <property type="match status" value="1"/>
</dbReference>
<feature type="region of interest" description="Disordered" evidence="12">
    <location>
        <begin position="239"/>
        <end position="267"/>
    </location>
</feature>
<keyword evidence="8" id="KW-0833">Ubl conjugation pathway</keyword>
<proteinExistence type="inferred from homology"/>
<dbReference type="InterPro" id="IPR038765">
    <property type="entry name" value="Papain-like_cys_pep_sf"/>
</dbReference>
<dbReference type="PROSITE" id="PS51283">
    <property type="entry name" value="DUSP"/>
    <property type="match status" value="1"/>
</dbReference>
<keyword evidence="11" id="KW-0539">Nucleus</keyword>
<evidence type="ECO:0000256" key="1">
    <source>
        <dbReference type="ARBA" id="ARBA00000707"/>
    </source>
</evidence>
<dbReference type="Gene3D" id="3.90.70.10">
    <property type="entry name" value="Cysteine proteinases"/>
    <property type="match status" value="2"/>
</dbReference>
<dbReference type="PROSITE" id="PS50235">
    <property type="entry name" value="USP_3"/>
    <property type="match status" value="1"/>
</dbReference>
<keyword evidence="9" id="KW-0378">Hydrolase</keyword>
<dbReference type="SMART" id="SM00695">
    <property type="entry name" value="DUSP"/>
    <property type="match status" value="1"/>
</dbReference>
<dbReference type="GO" id="GO:0016579">
    <property type="term" value="P:protein deubiquitination"/>
    <property type="evidence" value="ECO:0007669"/>
    <property type="project" value="InterPro"/>
</dbReference>
<keyword evidence="10" id="KW-0788">Thiol protease</keyword>
<reference evidence="15 16" key="1">
    <citation type="submission" date="2024-02" db="EMBL/GenBank/DDBJ databases">
        <title>Chromosome-scale genome assembly of the rough periwinkle Littorina saxatilis.</title>
        <authorList>
            <person name="De Jode A."/>
            <person name="Faria R."/>
            <person name="Formenti G."/>
            <person name="Sims Y."/>
            <person name="Smith T.P."/>
            <person name="Tracey A."/>
            <person name="Wood J.M.D."/>
            <person name="Zagrodzka Z.B."/>
            <person name="Johannesson K."/>
            <person name="Butlin R.K."/>
            <person name="Leder E.H."/>
        </authorList>
    </citation>
    <scope>NUCLEOTIDE SEQUENCE [LARGE SCALE GENOMIC DNA]</scope>
    <source>
        <strain evidence="15">Snail1</strain>
        <tissue evidence="15">Muscle</tissue>
    </source>
</reference>
<evidence type="ECO:0000256" key="3">
    <source>
        <dbReference type="ARBA" id="ARBA00004496"/>
    </source>
</evidence>
<dbReference type="PANTHER" id="PTHR21646">
    <property type="entry name" value="UBIQUITIN CARBOXYL-TERMINAL HYDROLASE"/>
    <property type="match status" value="1"/>
</dbReference>
<feature type="compositionally biased region" description="Basic and acidic residues" evidence="12">
    <location>
        <begin position="680"/>
        <end position="698"/>
    </location>
</feature>
<dbReference type="PROSITE" id="PS00972">
    <property type="entry name" value="USP_1"/>
    <property type="match status" value="1"/>
</dbReference>
<feature type="region of interest" description="Disordered" evidence="12">
    <location>
        <begin position="639"/>
        <end position="736"/>
    </location>
</feature>